<proteinExistence type="predicted"/>
<evidence type="ECO:0000256" key="2">
    <source>
        <dbReference type="SAM" id="Phobius"/>
    </source>
</evidence>
<evidence type="ECO:0000313" key="4">
    <source>
        <dbReference type="Proteomes" id="UP000694892"/>
    </source>
</evidence>
<dbReference type="EMBL" id="CM004483">
    <property type="protein sequence ID" value="OCT61045.1"/>
    <property type="molecule type" value="Genomic_DNA"/>
</dbReference>
<sequence>MAGEGGEEREGGEEEEEEGDNFKREEEDVGGLRWKGGWNFISPTKRLLRLQAVVALYTPCVCVMLWLCVYIQPLEFTFANLHLTLWKCLSLAGEREMEDMCTSVRTGG</sequence>
<organism evidence="3 4">
    <name type="scientific">Xenopus laevis</name>
    <name type="common">African clawed frog</name>
    <dbReference type="NCBI Taxonomy" id="8355"/>
    <lineage>
        <taxon>Eukaryota</taxon>
        <taxon>Metazoa</taxon>
        <taxon>Chordata</taxon>
        <taxon>Craniata</taxon>
        <taxon>Vertebrata</taxon>
        <taxon>Euteleostomi</taxon>
        <taxon>Amphibia</taxon>
        <taxon>Batrachia</taxon>
        <taxon>Anura</taxon>
        <taxon>Pipoidea</taxon>
        <taxon>Pipidae</taxon>
        <taxon>Xenopodinae</taxon>
        <taxon>Xenopus</taxon>
        <taxon>Xenopus</taxon>
    </lineage>
</organism>
<name>A0A974BUF5_XENLA</name>
<accession>A0A974BUF5</accession>
<reference evidence="4" key="1">
    <citation type="journal article" date="2016" name="Nature">
        <title>Genome evolution in the allotetraploid frog Xenopus laevis.</title>
        <authorList>
            <person name="Session A.M."/>
            <person name="Uno Y."/>
            <person name="Kwon T."/>
            <person name="Chapman J.A."/>
            <person name="Toyoda A."/>
            <person name="Takahashi S."/>
            <person name="Fukui A."/>
            <person name="Hikosaka A."/>
            <person name="Suzuki A."/>
            <person name="Kondo M."/>
            <person name="van Heeringen S.J."/>
            <person name="Quigley I."/>
            <person name="Heinz S."/>
            <person name="Ogino H."/>
            <person name="Ochi H."/>
            <person name="Hellsten U."/>
            <person name="Lyons J.B."/>
            <person name="Simakov O."/>
            <person name="Putnam N."/>
            <person name="Stites J."/>
            <person name="Kuroki Y."/>
            <person name="Tanaka T."/>
            <person name="Michiue T."/>
            <person name="Watanabe M."/>
            <person name="Bogdanovic O."/>
            <person name="Lister R."/>
            <person name="Georgiou G."/>
            <person name="Paranjpe S.S."/>
            <person name="van Kruijsbergen I."/>
            <person name="Shu S."/>
            <person name="Carlson J."/>
            <person name="Kinoshita T."/>
            <person name="Ohta Y."/>
            <person name="Mawaribuchi S."/>
            <person name="Jenkins J."/>
            <person name="Grimwood J."/>
            <person name="Schmutz J."/>
            <person name="Mitros T."/>
            <person name="Mozaffari S.V."/>
            <person name="Suzuki Y."/>
            <person name="Haramoto Y."/>
            <person name="Yamamoto T.S."/>
            <person name="Takagi C."/>
            <person name="Heald R."/>
            <person name="Miller K."/>
            <person name="Haudenschild C."/>
            <person name="Kitzman J."/>
            <person name="Nakayama T."/>
            <person name="Izutsu Y."/>
            <person name="Robert J."/>
            <person name="Fortriede J."/>
            <person name="Burns K."/>
            <person name="Lotay V."/>
            <person name="Karimi K."/>
            <person name="Yasuoka Y."/>
            <person name="Dichmann D.S."/>
            <person name="Flajnik M.F."/>
            <person name="Houston D.W."/>
            <person name="Shendure J."/>
            <person name="DuPasquier L."/>
            <person name="Vize P.D."/>
            <person name="Zorn A.M."/>
            <person name="Ito M."/>
            <person name="Marcotte E.M."/>
            <person name="Wallingford J.B."/>
            <person name="Ito Y."/>
            <person name="Asashima M."/>
            <person name="Ueno N."/>
            <person name="Matsuda Y."/>
            <person name="Veenstra G.J."/>
            <person name="Fujiyama A."/>
            <person name="Harland R.M."/>
            <person name="Taira M."/>
            <person name="Rokhsar D.S."/>
        </authorList>
    </citation>
    <scope>NUCLEOTIDE SEQUENCE [LARGE SCALE GENOMIC DNA]</scope>
    <source>
        <strain evidence="4">J</strain>
    </source>
</reference>
<protein>
    <submittedName>
        <fullName evidence="3">Uncharacterized protein</fullName>
    </submittedName>
</protein>
<keyword evidence="2" id="KW-0812">Transmembrane</keyword>
<feature type="transmembrane region" description="Helical" evidence="2">
    <location>
        <begin position="52"/>
        <end position="72"/>
    </location>
</feature>
<dbReference type="AlphaFoldDB" id="A0A974BUF5"/>
<keyword evidence="2" id="KW-1133">Transmembrane helix</keyword>
<evidence type="ECO:0000256" key="1">
    <source>
        <dbReference type="SAM" id="MobiDB-lite"/>
    </source>
</evidence>
<dbReference type="Proteomes" id="UP000694892">
    <property type="component" value="Chromosome 9_10S"/>
</dbReference>
<feature type="compositionally biased region" description="Acidic residues" evidence="1">
    <location>
        <begin position="1"/>
        <end position="19"/>
    </location>
</feature>
<feature type="region of interest" description="Disordered" evidence="1">
    <location>
        <begin position="1"/>
        <end position="28"/>
    </location>
</feature>
<evidence type="ECO:0000313" key="3">
    <source>
        <dbReference type="EMBL" id="OCT61045.1"/>
    </source>
</evidence>
<keyword evidence="2" id="KW-0472">Membrane</keyword>
<gene>
    <name evidence="3" type="ORF">XELAEV_18047071mg</name>
</gene>